<accession>A0A6J4J5T4</accession>
<proteinExistence type="predicted"/>
<name>A0A6J4J5T4_9CHLR</name>
<gene>
    <name evidence="2" type="ORF">AVDCRST_MAG26-2831</name>
</gene>
<feature type="compositionally biased region" description="Basic and acidic residues" evidence="1">
    <location>
        <begin position="11"/>
        <end position="32"/>
    </location>
</feature>
<evidence type="ECO:0000256" key="1">
    <source>
        <dbReference type="SAM" id="MobiDB-lite"/>
    </source>
</evidence>
<dbReference type="AlphaFoldDB" id="A0A6J4J5T4"/>
<evidence type="ECO:0000313" key="2">
    <source>
        <dbReference type="EMBL" id="CAA9271176.1"/>
    </source>
</evidence>
<feature type="compositionally biased region" description="Basic residues" evidence="1">
    <location>
        <begin position="1"/>
        <end position="10"/>
    </location>
</feature>
<dbReference type="EMBL" id="CADCTK010000655">
    <property type="protein sequence ID" value="CAA9271176.1"/>
    <property type="molecule type" value="Genomic_DNA"/>
</dbReference>
<protein>
    <submittedName>
        <fullName evidence="2">Uncharacterized protein</fullName>
    </submittedName>
</protein>
<organism evidence="2">
    <name type="scientific">uncultured Chloroflexia bacterium</name>
    <dbReference type="NCBI Taxonomy" id="1672391"/>
    <lineage>
        <taxon>Bacteria</taxon>
        <taxon>Bacillati</taxon>
        <taxon>Chloroflexota</taxon>
        <taxon>Chloroflexia</taxon>
        <taxon>environmental samples</taxon>
    </lineage>
</organism>
<sequence>LPRPGNHAHRPGHEPCRGWAERGLGRAAHEPL</sequence>
<reference evidence="2" key="1">
    <citation type="submission" date="2020-02" db="EMBL/GenBank/DDBJ databases">
        <authorList>
            <person name="Meier V. D."/>
        </authorList>
    </citation>
    <scope>NUCLEOTIDE SEQUENCE</scope>
    <source>
        <strain evidence="2">AVDCRST_MAG26</strain>
    </source>
</reference>
<feature type="region of interest" description="Disordered" evidence="1">
    <location>
        <begin position="1"/>
        <end position="32"/>
    </location>
</feature>
<feature type="non-terminal residue" evidence="2">
    <location>
        <position position="32"/>
    </location>
</feature>
<feature type="non-terminal residue" evidence="2">
    <location>
        <position position="1"/>
    </location>
</feature>